<evidence type="ECO:0000259" key="4">
    <source>
        <dbReference type="PROSITE" id="PS50072"/>
    </source>
</evidence>
<name>A0A4D6KSC7_VIGUN</name>
<dbReference type="EC" id="5.2.1.8" evidence="2"/>
<evidence type="ECO:0000313" key="5">
    <source>
        <dbReference type="EMBL" id="QCD78039.1"/>
    </source>
</evidence>
<gene>
    <name evidence="5" type="ORF">DEO72_LG1g1668</name>
</gene>
<evidence type="ECO:0000256" key="1">
    <source>
        <dbReference type="ARBA" id="ARBA00007365"/>
    </source>
</evidence>
<dbReference type="Pfam" id="PF00160">
    <property type="entry name" value="Pro_isomerase"/>
    <property type="match status" value="1"/>
</dbReference>
<feature type="region of interest" description="Disordered" evidence="3">
    <location>
        <begin position="157"/>
        <end position="249"/>
    </location>
</feature>
<accession>A0A4D6KSC7</accession>
<keyword evidence="2" id="KW-0697">Rotamase</keyword>
<evidence type="ECO:0000313" key="6">
    <source>
        <dbReference type="Proteomes" id="UP000501690"/>
    </source>
</evidence>
<dbReference type="GO" id="GO:0005737">
    <property type="term" value="C:cytoplasm"/>
    <property type="evidence" value="ECO:0007669"/>
    <property type="project" value="TreeGrafter"/>
</dbReference>
<comment type="function">
    <text evidence="2">PPIases accelerate the folding of proteins. It catalyzes the cis-trans isomerization of proline imidic peptide bonds in oligopeptides.</text>
</comment>
<reference evidence="5 6" key="1">
    <citation type="submission" date="2019-04" db="EMBL/GenBank/DDBJ databases">
        <title>An improved genome assembly and genetic linkage map for asparagus bean, Vigna unguiculata ssp. sesquipedialis.</title>
        <authorList>
            <person name="Xia Q."/>
            <person name="Zhang R."/>
            <person name="Dong Y."/>
        </authorList>
    </citation>
    <scope>NUCLEOTIDE SEQUENCE [LARGE SCALE GENOMIC DNA]</scope>
    <source>
        <tissue evidence="5">Leaf</tissue>
    </source>
</reference>
<keyword evidence="6" id="KW-1185">Reference proteome</keyword>
<dbReference type="GO" id="GO:0006457">
    <property type="term" value="P:protein folding"/>
    <property type="evidence" value="ECO:0007669"/>
    <property type="project" value="TreeGrafter"/>
</dbReference>
<dbReference type="InterPro" id="IPR029000">
    <property type="entry name" value="Cyclophilin-like_dom_sf"/>
</dbReference>
<dbReference type="AlphaFoldDB" id="A0A4D6KSC7"/>
<evidence type="ECO:0000256" key="2">
    <source>
        <dbReference type="RuleBase" id="RU363019"/>
    </source>
</evidence>
<feature type="domain" description="PPIase cyclophilin-type" evidence="4">
    <location>
        <begin position="10"/>
        <end position="95"/>
    </location>
</feature>
<feature type="compositionally biased region" description="Basic and acidic residues" evidence="3">
    <location>
        <begin position="207"/>
        <end position="249"/>
    </location>
</feature>
<dbReference type="InterPro" id="IPR002130">
    <property type="entry name" value="Cyclophilin-type_PPIase_dom"/>
</dbReference>
<keyword evidence="2 5" id="KW-0413">Isomerase</keyword>
<feature type="compositionally biased region" description="Basic residues" evidence="3">
    <location>
        <begin position="172"/>
        <end position="188"/>
    </location>
</feature>
<comment type="catalytic activity">
    <reaction evidence="2">
        <text>[protein]-peptidylproline (omega=180) = [protein]-peptidylproline (omega=0)</text>
        <dbReference type="Rhea" id="RHEA:16237"/>
        <dbReference type="Rhea" id="RHEA-COMP:10747"/>
        <dbReference type="Rhea" id="RHEA-COMP:10748"/>
        <dbReference type="ChEBI" id="CHEBI:83833"/>
        <dbReference type="ChEBI" id="CHEBI:83834"/>
        <dbReference type="EC" id="5.2.1.8"/>
    </reaction>
</comment>
<dbReference type="Proteomes" id="UP000501690">
    <property type="component" value="Linkage Group LG1"/>
</dbReference>
<sequence>MRKKKKPLVFMDVSIDGDPVERMVFKLLSNVAPMTAENFRALCTGEKGTSPNTGKPLDYKGSFFHQVIKGSIVQGGDFVNRNGTGGESIYGYKFPAIYSETNNYETRRKGKHKRSSKDRRKMKRYYSSEFGSFSDSDTKSSQSKELLQMVSAILEAQREGSSEANSEVTLTKGKKKKSSKERRKRRKYYSSESGRSSDPDTQSSETEINKSKMDNDGFSEEINKSEMETDGFSADHHGSLEKGKHLKYAEEERERIEIFSGSSSDYYMKVSAESDMSSSSVI</sequence>
<comment type="similarity">
    <text evidence="1 2">Belongs to the cyclophilin-type PPIase family.</text>
</comment>
<protein>
    <recommendedName>
        <fullName evidence="2">Peptidyl-prolyl cis-trans isomerase</fullName>
        <shortName evidence="2">PPIase</shortName>
        <ecNumber evidence="2">5.2.1.8</ecNumber>
    </recommendedName>
</protein>
<organism evidence="5 6">
    <name type="scientific">Vigna unguiculata</name>
    <name type="common">Cowpea</name>
    <dbReference type="NCBI Taxonomy" id="3917"/>
    <lineage>
        <taxon>Eukaryota</taxon>
        <taxon>Viridiplantae</taxon>
        <taxon>Streptophyta</taxon>
        <taxon>Embryophyta</taxon>
        <taxon>Tracheophyta</taxon>
        <taxon>Spermatophyta</taxon>
        <taxon>Magnoliopsida</taxon>
        <taxon>eudicotyledons</taxon>
        <taxon>Gunneridae</taxon>
        <taxon>Pentapetalae</taxon>
        <taxon>rosids</taxon>
        <taxon>fabids</taxon>
        <taxon>Fabales</taxon>
        <taxon>Fabaceae</taxon>
        <taxon>Papilionoideae</taxon>
        <taxon>50 kb inversion clade</taxon>
        <taxon>NPAAA clade</taxon>
        <taxon>indigoferoid/millettioid clade</taxon>
        <taxon>Phaseoleae</taxon>
        <taxon>Vigna</taxon>
    </lineage>
</organism>
<dbReference type="PANTHER" id="PTHR11071">
    <property type="entry name" value="PEPTIDYL-PROLYL CIS-TRANS ISOMERASE"/>
    <property type="match status" value="1"/>
</dbReference>
<dbReference type="GO" id="GO:0016018">
    <property type="term" value="F:cyclosporin A binding"/>
    <property type="evidence" value="ECO:0007669"/>
    <property type="project" value="TreeGrafter"/>
</dbReference>
<dbReference type="PRINTS" id="PR00153">
    <property type="entry name" value="CSAPPISMRASE"/>
</dbReference>
<dbReference type="PROSITE" id="PS50072">
    <property type="entry name" value="CSA_PPIASE_2"/>
    <property type="match status" value="1"/>
</dbReference>
<dbReference type="Gene3D" id="2.40.100.10">
    <property type="entry name" value="Cyclophilin-like"/>
    <property type="match status" value="1"/>
</dbReference>
<evidence type="ECO:0000256" key="3">
    <source>
        <dbReference type="SAM" id="MobiDB-lite"/>
    </source>
</evidence>
<dbReference type="GO" id="GO:0003755">
    <property type="term" value="F:peptidyl-prolyl cis-trans isomerase activity"/>
    <property type="evidence" value="ECO:0007669"/>
    <property type="project" value="UniProtKB-UniRule"/>
</dbReference>
<dbReference type="PANTHER" id="PTHR11071:SF561">
    <property type="entry name" value="PEPTIDYL-PROLYL CIS-TRANS ISOMERASE D-RELATED"/>
    <property type="match status" value="1"/>
</dbReference>
<proteinExistence type="inferred from homology"/>
<dbReference type="SUPFAM" id="SSF50891">
    <property type="entry name" value="Cyclophilin-like"/>
    <property type="match status" value="1"/>
</dbReference>
<dbReference type="EMBL" id="CP039345">
    <property type="protein sequence ID" value="QCD78039.1"/>
    <property type="molecule type" value="Genomic_DNA"/>
</dbReference>